<name>A0A1M6D0A3_9RHOB</name>
<dbReference type="PANTHER" id="PTHR43270:SF8">
    <property type="entry name" value="DI- AND TRIPEPTIDASE DUG2-RELATED"/>
    <property type="match status" value="1"/>
</dbReference>
<dbReference type="RefSeq" id="WP_073327438.1">
    <property type="nucleotide sequence ID" value="NZ_FQYO01000002.1"/>
</dbReference>
<dbReference type="InterPro" id="IPR011650">
    <property type="entry name" value="Peptidase_M20_dimer"/>
</dbReference>
<dbReference type="Pfam" id="PF07687">
    <property type="entry name" value="M20_dimer"/>
    <property type="match status" value="1"/>
</dbReference>
<dbReference type="GO" id="GO:0006508">
    <property type="term" value="P:proteolysis"/>
    <property type="evidence" value="ECO:0007669"/>
    <property type="project" value="UniProtKB-KW"/>
</dbReference>
<evidence type="ECO:0000256" key="2">
    <source>
        <dbReference type="ARBA" id="ARBA00022723"/>
    </source>
</evidence>
<keyword evidence="6" id="KW-1185">Reference proteome</keyword>
<keyword evidence="2" id="KW-0479">Metal-binding</keyword>
<dbReference type="PANTHER" id="PTHR43270">
    <property type="entry name" value="BETA-ALA-HIS DIPEPTIDASE"/>
    <property type="match status" value="1"/>
</dbReference>
<dbReference type="InterPro" id="IPR002933">
    <property type="entry name" value="Peptidase_M20"/>
</dbReference>
<protein>
    <submittedName>
        <fullName evidence="5">Acetylornithine deacetylase/Succinyl-diaminopimelate desuccinylase</fullName>
    </submittedName>
</protein>
<feature type="domain" description="Peptidase M20 dimerisation" evidence="4">
    <location>
        <begin position="222"/>
        <end position="363"/>
    </location>
</feature>
<evidence type="ECO:0000256" key="1">
    <source>
        <dbReference type="ARBA" id="ARBA00022670"/>
    </source>
</evidence>
<evidence type="ECO:0000259" key="4">
    <source>
        <dbReference type="Pfam" id="PF07687"/>
    </source>
</evidence>
<keyword evidence="3" id="KW-0378">Hydrolase</keyword>
<dbReference type="GO" id="GO:0008233">
    <property type="term" value="F:peptidase activity"/>
    <property type="evidence" value="ECO:0007669"/>
    <property type="project" value="UniProtKB-KW"/>
</dbReference>
<dbReference type="InterPro" id="IPR051458">
    <property type="entry name" value="Cyt/Met_Dipeptidase"/>
</dbReference>
<dbReference type="AlphaFoldDB" id="A0A1M6D0A3"/>
<dbReference type="SUPFAM" id="SSF53187">
    <property type="entry name" value="Zn-dependent exopeptidases"/>
    <property type="match status" value="1"/>
</dbReference>
<keyword evidence="1" id="KW-0645">Protease</keyword>
<dbReference type="Pfam" id="PF01546">
    <property type="entry name" value="Peptidase_M20"/>
    <property type="match status" value="1"/>
</dbReference>
<dbReference type="Gene3D" id="3.30.70.360">
    <property type="match status" value="1"/>
</dbReference>
<dbReference type="GO" id="GO:0046872">
    <property type="term" value="F:metal ion binding"/>
    <property type="evidence" value="ECO:0007669"/>
    <property type="project" value="UniProtKB-KW"/>
</dbReference>
<proteinExistence type="predicted"/>
<sequence length="464" mass="50960">MTEQSDLHAPSPEMQAIYDWIDAHADEFVADLQAFVQQPSVSAQDIGLRDCATLIRDMMHRDGLPAEFHELAEGPPVVFGHLPSNSSKKNLLCYSHYDVQPVEPVEAWSHGGPYSGEIVDGILYGRGATDNKSGVLAFNKAAKAFLAVRGEVPVGLKLLIEGEEEIGSPNLGPWAERNKELLEADGMHCLDGSLEIGVEVPDVSLGLKSVLFCELVAKGPRTDVHSLNAPLVPNPVWDLIHCMATIMDRDRNILIPDWAEGIYVPDEDHEGFLADKAARIDFDAWREELGVKEFAKGRDGIDAVRARTYEPTANIQGIIGGYTGKGTKTIVPSEARVRMDFRLIPNIQPDVAARKLREHVKAQGFDNIEVRTFERAEEPYKISAKEDISQAIISAAHEVYGEPPIVNGVSAEGAILRHVWIPCVLTGFANPGCNLHAPDENIHVDKYIKGIKYAAAIMEHFGRS</sequence>
<evidence type="ECO:0000313" key="6">
    <source>
        <dbReference type="Proteomes" id="UP000184292"/>
    </source>
</evidence>
<evidence type="ECO:0000256" key="3">
    <source>
        <dbReference type="ARBA" id="ARBA00022801"/>
    </source>
</evidence>
<accession>A0A1M6D0A3</accession>
<dbReference type="Proteomes" id="UP000184292">
    <property type="component" value="Unassembled WGS sequence"/>
</dbReference>
<reference evidence="5 6" key="1">
    <citation type="submission" date="2016-11" db="EMBL/GenBank/DDBJ databases">
        <authorList>
            <person name="Jaros S."/>
            <person name="Januszkiewicz K."/>
            <person name="Wedrychowicz H."/>
        </authorList>
    </citation>
    <scope>NUCLEOTIDE SEQUENCE [LARGE SCALE GENOMIC DNA]</scope>
    <source>
        <strain evidence="5 6">DSM 100565</strain>
    </source>
</reference>
<dbReference type="Gene3D" id="3.40.630.10">
    <property type="entry name" value="Zn peptidases"/>
    <property type="match status" value="1"/>
</dbReference>
<evidence type="ECO:0000313" key="5">
    <source>
        <dbReference type="EMBL" id="SHI66676.1"/>
    </source>
</evidence>
<dbReference type="STRING" id="1447782.SAMN05444417_1457"/>
<gene>
    <name evidence="5" type="ORF">SAMN05444417_1457</name>
</gene>
<dbReference type="EMBL" id="FQYO01000002">
    <property type="protein sequence ID" value="SHI66676.1"/>
    <property type="molecule type" value="Genomic_DNA"/>
</dbReference>
<organism evidence="5 6">
    <name type="scientific">Wenxinia saemankumensis</name>
    <dbReference type="NCBI Taxonomy" id="1447782"/>
    <lineage>
        <taxon>Bacteria</taxon>
        <taxon>Pseudomonadati</taxon>
        <taxon>Pseudomonadota</taxon>
        <taxon>Alphaproteobacteria</taxon>
        <taxon>Rhodobacterales</taxon>
        <taxon>Roseobacteraceae</taxon>
        <taxon>Wenxinia</taxon>
    </lineage>
</organism>